<evidence type="ECO:0000313" key="3">
    <source>
        <dbReference type="Proteomes" id="UP000471409"/>
    </source>
</evidence>
<name>A0A6P0DUB3_RHILE</name>
<gene>
    <name evidence="2" type="ORF">GUK36_39235</name>
</gene>
<dbReference type="Proteomes" id="UP000471409">
    <property type="component" value="Unassembled WGS sequence"/>
</dbReference>
<reference evidence="2 3" key="1">
    <citation type="submission" date="2020-01" db="EMBL/GenBank/DDBJ databases">
        <title>Rhizobium genotypes associated with high levels of biological nitrogen fixation by grain legumes in a temperate-maritime cropping system.</title>
        <authorList>
            <person name="Maluk M."/>
            <person name="Francesc Ferrando Molina F."/>
            <person name="Lopez Del Egido L."/>
            <person name="Lafos M."/>
            <person name="Langarica-Fuentes A."/>
            <person name="Gebre Yohannes G."/>
            <person name="Young M.W."/>
            <person name="Martin P."/>
            <person name="Gantlett R."/>
            <person name="Kenicer G."/>
            <person name="Hawes C."/>
            <person name="Begg G.S."/>
            <person name="Quilliam R.S."/>
            <person name="Squire G.R."/>
            <person name="Poole P.S."/>
            <person name="Young P.W."/>
            <person name="Iannetta P.M."/>
            <person name="James E.K."/>
        </authorList>
    </citation>
    <scope>NUCLEOTIDE SEQUENCE [LARGE SCALE GENOMIC DNA]</scope>
    <source>
        <strain evidence="2 3">JHI944</strain>
    </source>
</reference>
<protein>
    <submittedName>
        <fullName evidence="2">Diguanylate cyclase</fullName>
    </submittedName>
</protein>
<comment type="caution">
    <text evidence="2">The sequence shown here is derived from an EMBL/GenBank/DDBJ whole genome shotgun (WGS) entry which is preliminary data.</text>
</comment>
<accession>A0A6P0DUB3</accession>
<keyword evidence="1" id="KW-1133">Transmembrane helix</keyword>
<feature type="non-terminal residue" evidence="2">
    <location>
        <position position="121"/>
    </location>
</feature>
<dbReference type="EMBL" id="WXXP01000378">
    <property type="protein sequence ID" value="NEK55271.1"/>
    <property type="molecule type" value="Genomic_DNA"/>
</dbReference>
<organism evidence="2 3">
    <name type="scientific">Rhizobium leguminosarum</name>
    <dbReference type="NCBI Taxonomy" id="384"/>
    <lineage>
        <taxon>Bacteria</taxon>
        <taxon>Pseudomonadati</taxon>
        <taxon>Pseudomonadota</taxon>
        <taxon>Alphaproteobacteria</taxon>
        <taxon>Hyphomicrobiales</taxon>
        <taxon>Rhizobiaceae</taxon>
        <taxon>Rhizobium/Agrobacterium group</taxon>
        <taxon>Rhizobium</taxon>
    </lineage>
</organism>
<sequence>MHAGNLKKLRRNLARSVISHTSAFAPAIFAAIIAAIVVWVATNWRLERSLADERAIVAGELATISSRLQTNLNSNVKLLQGLAAGIAVNPAMDQNGFSKLAAQILKPDSQLRSFAAAPGMV</sequence>
<evidence type="ECO:0000256" key="1">
    <source>
        <dbReference type="SAM" id="Phobius"/>
    </source>
</evidence>
<dbReference type="AlphaFoldDB" id="A0A6P0DUB3"/>
<evidence type="ECO:0000313" key="2">
    <source>
        <dbReference type="EMBL" id="NEK55271.1"/>
    </source>
</evidence>
<keyword evidence="1" id="KW-0472">Membrane</keyword>
<keyword evidence="1" id="KW-0812">Transmembrane</keyword>
<proteinExistence type="predicted"/>
<feature type="transmembrane region" description="Helical" evidence="1">
    <location>
        <begin position="21"/>
        <end position="41"/>
    </location>
</feature>